<dbReference type="EMBL" id="VXBP01011426">
    <property type="protein sequence ID" value="NXO05520.1"/>
    <property type="molecule type" value="Genomic_DNA"/>
</dbReference>
<evidence type="ECO:0000313" key="2">
    <source>
        <dbReference type="Proteomes" id="UP000565785"/>
    </source>
</evidence>
<comment type="caution">
    <text evidence="1">The sequence shown here is derived from an EMBL/GenBank/DDBJ whole genome shotgun (WGS) entry which is preliminary data.</text>
</comment>
<dbReference type="OrthoDB" id="9325190at2759"/>
<dbReference type="AlphaFoldDB" id="A0A7L1P1I5"/>
<feature type="non-terminal residue" evidence="1">
    <location>
        <position position="1"/>
    </location>
</feature>
<protein>
    <submittedName>
        <fullName evidence="1">ENR1 protein</fullName>
    </submittedName>
</protein>
<evidence type="ECO:0000313" key="1">
    <source>
        <dbReference type="EMBL" id="NXO05520.1"/>
    </source>
</evidence>
<keyword evidence="2" id="KW-1185">Reference proteome</keyword>
<accession>A0A7L1P1I5</accession>
<name>A0A7L1P1I5_RHICY</name>
<reference evidence="1 2" key="1">
    <citation type="submission" date="2019-09" db="EMBL/GenBank/DDBJ databases">
        <title>Bird 10,000 Genomes (B10K) Project - Family phase.</title>
        <authorList>
            <person name="Zhang G."/>
        </authorList>
    </citation>
    <scope>NUCLEOTIDE SEQUENCE [LARGE SCALE GENOMIC DNA]</scope>
    <source>
        <strain evidence="1">B10K-DU-002-35</strain>
        <tissue evidence="1">Muscle</tissue>
    </source>
</reference>
<proteinExistence type="predicted"/>
<organism evidence="1 2">
    <name type="scientific">Rhinopomastus cyanomelas</name>
    <name type="common">Common scimitarbill</name>
    <dbReference type="NCBI Taxonomy" id="113115"/>
    <lineage>
        <taxon>Eukaryota</taxon>
        <taxon>Metazoa</taxon>
        <taxon>Chordata</taxon>
        <taxon>Craniata</taxon>
        <taxon>Vertebrata</taxon>
        <taxon>Euteleostomi</taxon>
        <taxon>Archelosauria</taxon>
        <taxon>Archosauria</taxon>
        <taxon>Dinosauria</taxon>
        <taxon>Saurischia</taxon>
        <taxon>Theropoda</taxon>
        <taxon>Coelurosauria</taxon>
        <taxon>Aves</taxon>
        <taxon>Neognathae</taxon>
        <taxon>Neoaves</taxon>
        <taxon>Telluraves</taxon>
        <taxon>Coraciimorphae</taxon>
        <taxon>Bucerotiformes</taxon>
        <taxon>Rhinopomastidae</taxon>
        <taxon>Rhinopomastus</taxon>
    </lineage>
</organism>
<feature type="non-terminal residue" evidence="1">
    <location>
        <position position="131"/>
    </location>
</feature>
<gene>
    <name evidence="1" type="primary">Erv31_3</name>
    <name evidence="1" type="ORF">RHICYA_R15919</name>
</gene>
<dbReference type="Proteomes" id="UP000565785">
    <property type="component" value="Unassembled WGS sequence"/>
</dbReference>
<sequence length="131" mass="15017">TGLTHLGKKKIICRIYKRNYYCTELNSTHCWTCGGMQMTEQWPWRGEGLRPEQLLQCNQTEISRGIKKPEGWVLSHKVIGEVCITRQGTNFTQYVGHTPCKTILITNASNQSWWPKAPEGYWGKLSNGNCI</sequence>